<organism evidence="2 3">
    <name type="scientific">Cochliobolus heterostrophus (strain C5 / ATCC 48332 / race O)</name>
    <name type="common">Southern corn leaf blight fungus</name>
    <name type="synonym">Bipolaris maydis</name>
    <dbReference type="NCBI Taxonomy" id="701091"/>
    <lineage>
        <taxon>Eukaryota</taxon>
        <taxon>Fungi</taxon>
        <taxon>Dikarya</taxon>
        <taxon>Ascomycota</taxon>
        <taxon>Pezizomycotina</taxon>
        <taxon>Dothideomycetes</taxon>
        <taxon>Pleosporomycetidae</taxon>
        <taxon>Pleosporales</taxon>
        <taxon>Pleosporineae</taxon>
        <taxon>Pleosporaceae</taxon>
        <taxon>Bipolaris</taxon>
    </lineage>
</organism>
<feature type="region of interest" description="Disordered" evidence="1">
    <location>
        <begin position="355"/>
        <end position="385"/>
    </location>
</feature>
<reference evidence="2 3" key="1">
    <citation type="journal article" date="2012" name="PLoS Pathog.">
        <title>Diverse lifestyles and strategies of plant pathogenesis encoded in the genomes of eighteen Dothideomycetes fungi.</title>
        <authorList>
            <person name="Ohm R.A."/>
            <person name="Feau N."/>
            <person name="Henrissat B."/>
            <person name="Schoch C.L."/>
            <person name="Horwitz B.A."/>
            <person name="Barry K.W."/>
            <person name="Condon B.J."/>
            <person name="Copeland A.C."/>
            <person name="Dhillon B."/>
            <person name="Glaser F."/>
            <person name="Hesse C.N."/>
            <person name="Kosti I."/>
            <person name="LaButti K."/>
            <person name="Lindquist E.A."/>
            <person name="Lucas S."/>
            <person name="Salamov A.A."/>
            <person name="Bradshaw R.E."/>
            <person name="Ciuffetti L."/>
            <person name="Hamelin R.C."/>
            <person name="Kema G.H.J."/>
            <person name="Lawrence C."/>
            <person name="Scott J.A."/>
            <person name="Spatafora J.W."/>
            <person name="Turgeon B.G."/>
            <person name="de Wit P.J.G.M."/>
            <person name="Zhong S."/>
            <person name="Goodwin S.B."/>
            <person name="Grigoriev I.V."/>
        </authorList>
    </citation>
    <scope>NUCLEOTIDE SEQUENCE [LARGE SCALE GENOMIC DNA]</scope>
    <source>
        <strain evidence="3">C5 / ATCC 48332 / race O</strain>
    </source>
</reference>
<dbReference type="AlphaFoldDB" id="M2TXE8"/>
<keyword evidence="3" id="KW-1185">Reference proteome</keyword>
<feature type="region of interest" description="Disordered" evidence="1">
    <location>
        <begin position="1"/>
        <end position="139"/>
    </location>
</feature>
<accession>M2TXE8</accession>
<feature type="compositionally biased region" description="Polar residues" evidence="1">
    <location>
        <begin position="283"/>
        <end position="292"/>
    </location>
</feature>
<dbReference type="OMA" id="AHIKTED"/>
<feature type="compositionally biased region" description="Polar residues" evidence="1">
    <location>
        <begin position="129"/>
        <end position="139"/>
    </location>
</feature>
<name>M2TXE8_COCH5</name>
<evidence type="ECO:0000313" key="2">
    <source>
        <dbReference type="EMBL" id="EMD86361.1"/>
    </source>
</evidence>
<reference evidence="3" key="2">
    <citation type="journal article" date="2013" name="PLoS Genet.">
        <title>Comparative genome structure, secondary metabolite, and effector coding capacity across Cochliobolus pathogens.</title>
        <authorList>
            <person name="Condon B.J."/>
            <person name="Leng Y."/>
            <person name="Wu D."/>
            <person name="Bushley K.E."/>
            <person name="Ohm R.A."/>
            <person name="Otillar R."/>
            <person name="Martin J."/>
            <person name="Schackwitz W."/>
            <person name="Grimwood J."/>
            <person name="MohdZainudin N."/>
            <person name="Xue C."/>
            <person name="Wang R."/>
            <person name="Manning V.A."/>
            <person name="Dhillon B."/>
            <person name="Tu Z.J."/>
            <person name="Steffenson B.J."/>
            <person name="Salamov A."/>
            <person name="Sun H."/>
            <person name="Lowry S."/>
            <person name="LaButti K."/>
            <person name="Han J."/>
            <person name="Copeland A."/>
            <person name="Lindquist E."/>
            <person name="Barry K."/>
            <person name="Schmutz J."/>
            <person name="Baker S.E."/>
            <person name="Ciuffetti L.M."/>
            <person name="Grigoriev I.V."/>
            <person name="Zhong S."/>
            <person name="Turgeon B.G."/>
        </authorList>
    </citation>
    <scope>NUCLEOTIDE SEQUENCE [LARGE SCALE GENOMIC DNA]</scope>
    <source>
        <strain evidence="3">C5 / ATCC 48332 / race O</strain>
    </source>
</reference>
<evidence type="ECO:0000313" key="3">
    <source>
        <dbReference type="Proteomes" id="UP000016936"/>
    </source>
</evidence>
<dbReference type="OrthoDB" id="5364312at2759"/>
<feature type="compositionally biased region" description="Low complexity" evidence="1">
    <location>
        <begin position="59"/>
        <end position="94"/>
    </location>
</feature>
<dbReference type="Proteomes" id="UP000016936">
    <property type="component" value="Unassembled WGS sequence"/>
</dbReference>
<evidence type="ECO:0000256" key="1">
    <source>
        <dbReference type="SAM" id="MobiDB-lite"/>
    </source>
</evidence>
<feature type="region of interest" description="Disordered" evidence="1">
    <location>
        <begin position="215"/>
        <end position="240"/>
    </location>
</feature>
<dbReference type="HOGENOM" id="CLU_041168_0_0_1"/>
<protein>
    <submittedName>
        <fullName evidence="2">Uncharacterized protein</fullName>
    </submittedName>
</protein>
<feature type="compositionally biased region" description="Low complexity" evidence="1">
    <location>
        <begin position="297"/>
        <end position="312"/>
    </location>
</feature>
<feature type="compositionally biased region" description="Basic and acidic residues" evidence="1">
    <location>
        <begin position="374"/>
        <end position="385"/>
    </location>
</feature>
<gene>
    <name evidence="2" type="ORF">COCHEDRAFT_1198289</name>
</gene>
<dbReference type="PANTHER" id="PTHR42111:SF1">
    <property type="entry name" value="YALI0D23727P"/>
    <property type="match status" value="1"/>
</dbReference>
<dbReference type="eggNOG" id="ENOG502S606">
    <property type="taxonomic scope" value="Eukaryota"/>
</dbReference>
<feature type="region of interest" description="Disordered" evidence="1">
    <location>
        <begin position="283"/>
        <end position="336"/>
    </location>
</feature>
<feature type="compositionally biased region" description="Basic and acidic residues" evidence="1">
    <location>
        <begin position="49"/>
        <end position="58"/>
    </location>
</feature>
<dbReference type="PANTHER" id="PTHR42111">
    <property type="entry name" value="YALI0D23727P"/>
    <property type="match status" value="1"/>
</dbReference>
<proteinExistence type="predicted"/>
<dbReference type="EMBL" id="KB445585">
    <property type="protein sequence ID" value="EMD86361.1"/>
    <property type="molecule type" value="Genomic_DNA"/>
</dbReference>
<sequence length="385" mass="39663">MSATEKAAPVPQEPNNPPASAATTLRPAKPADNNSLLGKGKKLLGLGKKKGDEGDRPATEQTGTKTAAAAASTTTTTTTTTATNKTTTTTSAPTLLPSPPMSPPERRASPRGSPRMLPVGASPGRRIRSTSPNLHSPASSLIFERNVQEPEPSVDVPAHIKTEDHIPPALDATSLAITDTQLNPDEVEIVTHSAHQPVAVAVAGSMAESLHSPLMAPEESAASSHVDASESTAPGYGALDTTDPRRLSFISFADVVQAEHVEHDRQEVLGATSGEALQFMSLSSTANRSPSPVRSIASSPPTTSGAASPKATDLARTRSPGSPTSPIVLGHPTPAFGEELPVQIETMRQALRKTRSGDLGGIASPSQAVSAVGGEDKAGDKPPFK</sequence>